<gene>
    <name evidence="1" type="ORF">PCOR1329_LOCUS69101</name>
</gene>
<proteinExistence type="predicted"/>
<evidence type="ECO:0000313" key="2">
    <source>
        <dbReference type="Proteomes" id="UP001189429"/>
    </source>
</evidence>
<evidence type="ECO:0000313" key="1">
    <source>
        <dbReference type="EMBL" id="CAK0888285.1"/>
    </source>
</evidence>
<sequence>MVDNAHWLSALDGVVDESPLDDDWPSALDGLDSDHCSAEAGQVQADDWRAQLDDISVASVDEDNMSVDSPQLALVEVPKVELHDITRVVHVSNCTPDEELDESAKTVAEYLMDNDPLTGRFTDSAMAVGEARSKCRGTMKLMSACALKVERNIWTHAEKLLVDASATSDRLQLIFYVEYASYDSTDFCLTSSQKVTETLVDGPALHGHDAGDGGELGQMPTIELDEATVGTKKILQMDTNVLLLLKTDGRYAILRGNMLSWLQ</sequence>
<dbReference type="EMBL" id="CAUYUJ010019054">
    <property type="protein sequence ID" value="CAK0888285.1"/>
    <property type="molecule type" value="Genomic_DNA"/>
</dbReference>
<name>A0ABN9WSQ9_9DINO</name>
<feature type="non-terminal residue" evidence="1">
    <location>
        <position position="263"/>
    </location>
</feature>
<dbReference type="Proteomes" id="UP001189429">
    <property type="component" value="Unassembled WGS sequence"/>
</dbReference>
<comment type="caution">
    <text evidence="1">The sequence shown here is derived from an EMBL/GenBank/DDBJ whole genome shotgun (WGS) entry which is preliminary data.</text>
</comment>
<accession>A0ABN9WSQ9</accession>
<keyword evidence="2" id="KW-1185">Reference proteome</keyword>
<reference evidence="1" key="1">
    <citation type="submission" date="2023-10" db="EMBL/GenBank/DDBJ databases">
        <authorList>
            <person name="Chen Y."/>
            <person name="Shah S."/>
            <person name="Dougan E. K."/>
            <person name="Thang M."/>
            <person name="Chan C."/>
        </authorList>
    </citation>
    <scope>NUCLEOTIDE SEQUENCE [LARGE SCALE GENOMIC DNA]</scope>
</reference>
<protein>
    <submittedName>
        <fullName evidence="1">Uncharacterized protein</fullName>
    </submittedName>
</protein>
<organism evidence="1 2">
    <name type="scientific">Prorocentrum cordatum</name>
    <dbReference type="NCBI Taxonomy" id="2364126"/>
    <lineage>
        <taxon>Eukaryota</taxon>
        <taxon>Sar</taxon>
        <taxon>Alveolata</taxon>
        <taxon>Dinophyceae</taxon>
        <taxon>Prorocentrales</taxon>
        <taxon>Prorocentraceae</taxon>
        <taxon>Prorocentrum</taxon>
    </lineage>
</organism>